<evidence type="ECO:0000313" key="1">
    <source>
        <dbReference type="EMBL" id="KAF2416667.1"/>
    </source>
</evidence>
<dbReference type="SUPFAM" id="SSF56112">
    <property type="entry name" value="Protein kinase-like (PK-like)"/>
    <property type="match status" value="1"/>
</dbReference>
<evidence type="ECO:0000313" key="2">
    <source>
        <dbReference type="Proteomes" id="UP000800235"/>
    </source>
</evidence>
<accession>A0A9P4NED6</accession>
<dbReference type="PANTHER" id="PTHR21310:SF15">
    <property type="entry name" value="AMINOGLYCOSIDE PHOSPHOTRANSFERASE DOMAIN-CONTAINING PROTEIN"/>
    <property type="match status" value="1"/>
</dbReference>
<name>A0A9P4NED6_9PEZI</name>
<sequence>MATIQADEKVIARSDDKTYSFTCTTFIKREIPLEKRHISRMTGKPVVNPFLAERFENEAAALNLIRHHTSIPVPDLKGCGRDENGNLYLETALVPGVRADMAGDECRMPTPHRPDGQKTGECSKCGELARQNCDHFIKETLYPELSLLKARSTGLKGNVIPPTFVLGFDARERWEPKESTCAEYFMTHGDLALHNIMVSLETLQVVSILDWEHSGYFPPDFQHWSDTRAGYGALFRNEELQKLVAMIEP</sequence>
<dbReference type="PANTHER" id="PTHR21310">
    <property type="entry name" value="AMINOGLYCOSIDE PHOSPHOTRANSFERASE-RELATED-RELATED"/>
    <property type="match status" value="1"/>
</dbReference>
<dbReference type="AlphaFoldDB" id="A0A9P4NED6"/>
<proteinExistence type="predicted"/>
<dbReference type="Proteomes" id="UP000800235">
    <property type="component" value="Unassembled WGS sequence"/>
</dbReference>
<dbReference type="OrthoDB" id="2906425at2759"/>
<evidence type="ECO:0008006" key="3">
    <source>
        <dbReference type="Google" id="ProtNLM"/>
    </source>
</evidence>
<protein>
    <recommendedName>
        <fullName evidence="3">Aminoglycoside phosphotransferase domain-containing protein</fullName>
    </recommendedName>
</protein>
<reference evidence="1" key="1">
    <citation type="journal article" date="2020" name="Stud. Mycol.">
        <title>101 Dothideomycetes genomes: a test case for predicting lifestyles and emergence of pathogens.</title>
        <authorList>
            <person name="Haridas S."/>
            <person name="Albert R."/>
            <person name="Binder M."/>
            <person name="Bloem J."/>
            <person name="Labutti K."/>
            <person name="Salamov A."/>
            <person name="Andreopoulos B."/>
            <person name="Baker S."/>
            <person name="Barry K."/>
            <person name="Bills G."/>
            <person name="Bluhm B."/>
            <person name="Cannon C."/>
            <person name="Castanera R."/>
            <person name="Culley D."/>
            <person name="Daum C."/>
            <person name="Ezra D."/>
            <person name="Gonzalez J."/>
            <person name="Henrissat B."/>
            <person name="Kuo A."/>
            <person name="Liang C."/>
            <person name="Lipzen A."/>
            <person name="Lutzoni F."/>
            <person name="Magnuson J."/>
            <person name="Mondo S."/>
            <person name="Nolan M."/>
            <person name="Ohm R."/>
            <person name="Pangilinan J."/>
            <person name="Park H.-J."/>
            <person name="Ramirez L."/>
            <person name="Alfaro M."/>
            <person name="Sun H."/>
            <person name="Tritt A."/>
            <person name="Yoshinaga Y."/>
            <person name="Zwiers L.-H."/>
            <person name="Turgeon B."/>
            <person name="Goodwin S."/>
            <person name="Spatafora J."/>
            <person name="Crous P."/>
            <person name="Grigoriev I."/>
        </authorList>
    </citation>
    <scope>NUCLEOTIDE SEQUENCE</scope>
    <source>
        <strain evidence="1">CBS 130266</strain>
    </source>
</reference>
<gene>
    <name evidence="1" type="ORF">EJ08DRAFT_654679</name>
</gene>
<dbReference type="EMBL" id="MU007153">
    <property type="protein sequence ID" value="KAF2416667.1"/>
    <property type="molecule type" value="Genomic_DNA"/>
</dbReference>
<comment type="caution">
    <text evidence="1">The sequence shown here is derived from an EMBL/GenBank/DDBJ whole genome shotgun (WGS) entry which is preliminary data.</text>
</comment>
<keyword evidence="2" id="KW-1185">Reference proteome</keyword>
<organism evidence="1 2">
    <name type="scientific">Tothia fuscella</name>
    <dbReference type="NCBI Taxonomy" id="1048955"/>
    <lineage>
        <taxon>Eukaryota</taxon>
        <taxon>Fungi</taxon>
        <taxon>Dikarya</taxon>
        <taxon>Ascomycota</taxon>
        <taxon>Pezizomycotina</taxon>
        <taxon>Dothideomycetes</taxon>
        <taxon>Pleosporomycetidae</taxon>
        <taxon>Venturiales</taxon>
        <taxon>Cylindrosympodiaceae</taxon>
        <taxon>Tothia</taxon>
    </lineage>
</organism>
<dbReference type="InterPro" id="IPR011009">
    <property type="entry name" value="Kinase-like_dom_sf"/>
</dbReference>
<dbReference type="InterPro" id="IPR051678">
    <property type="entry name" value="AGP_Transferase"/>
</dbReference>